<sequence>MVRALDRYSSGKDVAYSCGYCGFALNLSSSTRNTANIGSKYGKHIRKGVVSFFAIDESRFTQADEVSCTPYFRSSRSWGFFRNRTRLLCRKCGGHTGHAYEDEGPADDLDMSSRGSSTSPRKKYVIKISALRPSSDDSGALLSP</sequence>
<protein>
    <submittedName>
        <fullName evidence="2 3">Uncharacterized protein</fullName>
    </submittedName>
</protein>
<gene>
    <name evidence="3" type="primary">LOC100277705</name>
    <name evidence="2" type="ORF">ZEAMMB73_Zm00001d038408</name>
</gene>
<dbReference type="EMBL" id="CM000782">
    <property type="protein sequence ID" value="AQK86579.1"/>
    <property type="molecule type" value="Genomic_DNA"/>
</dbReference>
<keyword evidence="4" id="KW-1185">Reference proteome</keyword>
<dbReference type="PANTHER" id="PTHR33674:SF14">
    <property type="entry name" value="F-BOX_LRR-REPEAT PROTEIN 12"/>
    <property type="match status" value="1"/>
</dbReference>
<accession>A0A1D6M673</accession>
<dbReference type="OMA" id="SELQPCV"/>
<evidence type="ECO:0000313" key="3">
    <source>
        <dbReference type="EnsemblPlants" id="Zm00001eb289950_P001"/>
    </source>
</evidence>
<dbReference type="RefSeq" id="NP_001359449.1">
    <property type="nucleotide sequence ID" value="NM_001372520.1"/>
</dbReference>
<dbReference type="AlphaFoldDB" id="A0A1D6M673"/>
<dbReference type="PANTHER" id="PTHR33674">
    <property type="entry name" value="METHIONINE-S-OXIDE REDUCTASE"/>
    <property type="match status" value="1"/>
</dbReference>
<dbReference type="PaxDb" id="4577-GRMZM2G064679_P01"/>
<proteinExistence type="predicted"/>
<evidence type="ECO:0000256" key="1">
    <source>
        <dbReference type="SAM" id="MobiDB-lite"/>
    </source>
</evidence>
<dbReference type="Proteomes" id="UP000007305">
    <property type="component" value="Chromosome 6"/>
</dbReference>
<dbReference type="EnsemblPlants" id="Zm00001eb289950_T001">
    <property type="protein sequence ID" value="Zm00001eb289950_P001"/>
    <property type="gene ID" value="Zm00001eb289950"/>
</dbReference>
<dbReference type="GeneID" id="100277705"/>
<dbReference type="Pfam" id="PF24046">
    <property type="entry name" value="At4g08330"/>
    <property type="match status" value="1"/>
</dbReference>
<evidence type="ECO:0000313" key="4">
    <source>
        <dbReference type="Proteomes" id="UP000007305"/>
    </source>
</evidence>
<dbReference type="eggNOG" id="ENOG502RZYC">
    <property type="taxonomic scope" value="Eukaryota"/>
</dbReference>
<dbReference type="Gene3D" id="2.170.150.20">
    <property type="entry name" value="Peptide methionine sulfoxide reductase"/>
    <property type="match status" value="1"/>
</dbReference>
<feature type="region of interest" description="Disordered" evidence="1">
    <location>
        <begin position="97"/>
        <end position="121"/>
    </location>
</feature>
<reference evidence="2" key="2">
    <citation type="submission" date="2015-12" db="EMBL/GenBank/DDBJ databases">
        <title>Update maize B73 reference genome by single molecule sequencing technologies.</title>
        <authorList>
            <consortium name="Maize Genome Sequencing Project"/>
            <person name="Ware D."/>
        </authorList>
    </citation>
    <scope>NUCLEOTIDE SEQUENCE</scope>
    <source>
        <tissue evidence="2">Seedling</tissue>
    </source>
</reference>
<reference evidence="4" key="1">
    <citation type="journal article" date="2009" name="Science">
        <title>The B73 maize genome: complexity, diversity, and dynamics.</title>
        <authorList>
            <person name="Schnable P.S."/>
            <person name="Ware D."/>
            <person name="Fulton R.S."/>
            <person name="Stein J.C."/>
            <person name="Wei F."/>
            <person name="Pasternak S."/>
            <person name="Liang C."/>
            <person name="Zhang J."/>
            <person name="Fulton L."/>
            <person name="Graves T.A."/>
            <person name="Minx P."/>
            <person name="Reily A.D."/>
            <person name="Courtney L."/>
            <person name="Kruchowski S.S."/>
            <person name="Tomlinson C."/>
            <person name="Strong C."/>
            <person name="Delehaunty K."/>
            <person name="Fronick C."/>
            <person name="Courtney B."/>
            <person name="Rock S.M."/>
            <person name="Belter E."/>
            <person name="Du F."/>
            <person name="Kim K."/>
            <person name="Abbott R.M."/>
            <person name="Cotton M."/>
            <person name="Levy A."/>
            <person name="Marchetto P."/>
            <person name="Ochoa K."/>
            <person name="Jackson S.M."/>
            <person name="Gillam B."/>
            <person name="Chen W."/>
            <person name="Yan L."/>
            <person name="Higginbotham J."/>
            <person name="Cardenas M."/>
            <person name="Waligorski J."/>
            <person name="Applebaum E."/>
            <person name="Phelps L."/>
            <person name="Falcone J."/>
            <person name="Kanchi K."/>
            <person name="Thane T."/>
            <person name="Scimone A."/>
            <person name="Thane N."/>
            <person name="Henke J."/>
            <person name="Wang T."/>
            <person name="Ruppert J."/>
            <person name="Shah N."/>
            <person name="Rotter K."/>
            <person name="Hodges J."/>
            <person name="Ingenthron E."/>
            <person name="Cordes M."/>
            <person name="Kohlberg S."/>
            <person name="Sgro J."/>
            <person name="Delgado B."/>
            <person name="Mead K."/>
            <person name="Chinwalla A."/>
            <person name="Leonard S."/>
            <person name="Crouse K."/>
            <person name="Collura K."/>
            <person name="Kudrna D."/>
            <person name="Currie J."/>
            <person name="He R."/>
            <person name="Angelova A."/>
            <person name="Rajasekar S."/>
            <person name="Mueller T."/>
            <person name="Lomeli R."/>
            <person name="Scara G."/>
            <person name="Ko A."/>
            <person name="Delaney K."/>
            <person name="Wissotski M."/>
            <person name="Lopez G."/>
            <person name="Campos D."/>
            <person name="Braidotti M."/>
            <person name="Ashley E."/>
            <person name="Golser W."/>
            <person name="Kim H."/>
            <person name="Lee S."/>
            <person name="Lin J."/>
            <person name="Dujmic Z."/>
            <person name="Kim W."/>
            <person name="Talag J."/>
            <person name="Zuccolo A."/>
            <person name="Fan C."/>
            <person name="Sebastian A."/>
            <person name="Kramer M."/>
            <person name="Spiegel L."/>
            <person name="Nascimento L."/>
            <person name="Zutavern T."/>
            <person name="Miller B."/>
            <person name="Ambroise C."/>
            <person name="Muller S."/>
            <person name="Spooner W."/>
            <person name="Narechania A."/>
            <person name="Ren L."/>
            <person name="Wei S."/>
            <person name="Kumari S."/>
            <person name="Faga B."/>
            <person name="Levy M.J."/>
            <person name="McMahan L."/>
            <person name="Van Buren P."/>
            <person name="Vaughn M.W."/>
            <person name="Ying K."/>
            <person name="Yeh C.-T."/>
            <person name="Emrich S.J."/>
            <person name="Jia Y."/>
            <person name="Kalyanaraman A."/>
            <person name="Hsia A.-P."/>
            <person name="Barbazuk W.B."/>
            <person name="Baucom R.S."/>
            <person name="Brutnell T.P."/>
            <person name="Carpita N.C."/>
            <person name="Chaparro C."/>
            <person name="Chia J.-M."/>
            <person name="Deragon J.-M."/>
            <person name="Estill J.C."/>
            <person name="Fu Y."/>
            <person name="Jeddeloh J.A."/>
            <person name="Han Y."/>
            <person name="Lee H."/>
            <person name="Li P."/>
            <person name="Lisch D.R."/>
            <person name="Liu S."/>
            <person name="Liu Z."/>
            <person name="Nagel D.H."/>
            <person name="McCann M.C."/>
            <person name="SanMiguel P."/>
            <person name="Myers A.M."/>
            <person name="Nettleton D."/>
            <person name="Nguyen J."/>
            <person name="Penning B.W."/>
            <person name="Ponnala L."/>
            <person name="Schneider K.L."/>
            <person name="Schwartz D.C."/>
            <person name="Sharma A."/>
            <person name="Soderlund C."/>
            <person name="Springer N.M."/>
            <person name="Sun Q."/>
            <person name="Wang H."/>
            <person name="Waterman M."/>
            <person name="Westerman R."/>
            <person name="Wolfgruber T.K."/>
            <person name="Yang L."/>
            <person name="Yu Y."/>
            <person name="Zhang L."/>
            <person name="Zhou S."/>
            <person name="Zhu Q."/>
            <person name="Bennetzen J.L."/>
            <person name="Dawe R.K."/>
            <person name="Jiang J."/>
            <person name="Jiang N."/>
            <person name="Presting G.G."/>
            <person name="Wessler S.R."/>
            <person name="Aluru S."/>
            <person name="Martienssen R.A."/>
            <person name="Clifton S.W."/>
            <person name="McCombie W.R."/>
            <person name="Wing R.A."/>
            <person name="Wilson R.K."/>
        </authorList>
    </citation>
    <scope>NUCLEOTIDE SEQUENCE [LARGE SCALE GENOMIC DNA]</scope>
    <source>
        <strain evidence="4">cv. B73</strain>
    </source>
</reference>
<reference evidence="3" key="3">
    <citation type="submission" date="2019-07" db="EMBL/GenBank/DDBJ databases">
        <authorList>
            <person name="Seetharam A."/>
            <person name="Woodhouse M."/>
            <person name="Cannon E."/>
        </authorList>
    </citation>
    <scope>NUCLEOTIDE SEQUENCE [LARGE SCALE GENOMIC DNA]</scope>
    <source>
        <strain evidence="3">cv. B73</strain>
    </source>
</reference>
<dbReference type="OrthoDB" id="1907500at2759"/>
<dbReference type="ExpressionAtlas" id="A0A1D6M673">
    <property type="expression patterns" value="baseline and differential"/>
</dbReference>
<dbReference type="SUPFAM" id="SSF51316">
    <property type="entry name" value="Mss4-like"/>
    <property type="match status" value="1"/>
</dbReference>
<name>A0A1D6M673_MAIZE</name>
<dbReference type="InterPro" id="IPR045282">
    <property type="entry name" value="At4g08330-like"/>
</dbReference>
<evidence type="ECO:0000313" key="2">
    <source>
        <dbReference type="EMBL" id="AQK86579.1"/>
    </source>
</evidence>
<organism evidence="3 4">
    <name type="scientific">Zea mays</name>
    <name type="common">Maize</name>
    <dbReference type="NCBI Taxonomy" id="4577"/>
    <lineage>
        <taxon>Eukaryota</taxon>
        <taxon>Viridiplantae</taxon>
        <taxon>Streptophyta</taxon>
        <taxon>Embryophyta</taxon>
        <taxon>Tracheophyta</taxon>
        <taxon>Spermatophyta</taxon>
        <taxon>Magnoliopsida</taxon>
        <taxon>Liliopsida</taxon>
        <taxon>Poales</taxon>
        <taxon>Poaceae</taxon>
        <taxon>PACMAD clade</taxon>
        <taxon>Panicoideae</taxon>
        <taxon>Andropogonodae</taxon>
        <taxon>Andropogoneae</taxon>
        <taxon>Tripsacinae</taxon>
        <taxon>Zea</taxon>
    </lineage>
</organism>
<dbReference type="Gramene" id="Zm00001eb289950_T001">
    <property type="protein sequence ID" value="Zm00001eb289950_P001"/>
    <property type="gene ID" value="Zm00001eb289950"/>
</dbReference>
<accession>A0A3L6EB20</accession>
<reference evidence="3" key="4">
    <citation type="submission" date="2021-05" db="UniProtKB">
        <authorList>
            <consortium name="EnsemblPlants"/>
        </authorList>
    </citation>
    <scope>IDENTIFICATION</scope>
    <source>
        <strain evidence="3">cv. B73</strain>
    </source>
</reference>
<dbReference type="InterPro" id="IPR011057">
    <property type="entry name" value="Mss4-like_sf"/>
</dbReference>